<comment type="caution">
    <text evidence="2">The sequence shown here is derived from an EMBL/GenBank/DDBJ whole genome shotgun (WGS) entry which is preliminary data.</text>
</comment>
<gene>
    <name evidence="2" type="ORF">ABC228_07710</name>
</gene>
<reference evidence="2 3" key="1">
    <citation type="submission" date="2024-05" db="EMBL/GenBank/DDBJ databases">
        <authorList>
            <person name="Haq I."/>
            <person name="Ullah Z."/>
            <person name="Ahmad R."/>
            <person name="Li M."/>
            <person name="Tong Y."/>
        </authorList>
    </citation>
    <scope>NUCLEOTIDE SEQUENCE [LARGE SCALE GENOMIC DNA]</scope>
    <source>
        <strain evidence="2 3">16A2E</strain>
    </source>
</reference>
<dbReference type="RefSeq" id="WP_345824529.1">
    <property type="nucleotide sequence ID" value="NZ_JBDIML010000002.1"/>
</dbReference>
<evidence type="ECO:0000259" key="1">
    <source>
        <dbReference type="Pfam" id="PF00903"/>
    </source>
</evidence>
<sequence>MVVEINPYLITNGNGKEAIKFYEDALDANVLGVQTFGENPAQSDSFSADVKDRVLHAQLKIGKSDLMISDTFPDQPFQVGNQLSIAIMINGSEKTRTIFEKLANGGKVEMSLQETFWSPLYGQVQDRFGVLWQVSTIEEK</sequence>
<protein>
    <submittedName>
        <fullName evidence="2">VOC family protein</fullName>
    </submittedName>
</protein>
<accession>A0ABU9XFP0</accession>
<dbReference type="SUPFAM" id="SSF54593">
    <property type="entry name" value="Glyoxalase/Bleomycin resistance protein/Dihydroxybiphenyl dioxygenase"/>
    <property type="match status" value="1"/>
</dbReference>
<organism evidence="2 3">
    <name type="scientific">Ornithinibacillus xuwenensis</name>
    <dbReference type="NCBI Taxonomy" id="3144668"/>
    <lineage>
        <taxon>Bacteria</taxon>
        <taxon>Bacillati</taxon>
        <taxon>Bacillota</taxon>
        <taxon>Bacilli</taxon>
        <taxon>Bacillales</taxon>
        <taxon>Bacillaceae</taxon>
        <taxon>Ornithinibacillus</taxon>
    </lineage>
</organism>
<name>A0ABU9XFP0_9BACI</name>
<dbReference type="PANTHER" id="PTHR33990">
    <property type="entry name" value="PROTEIN YJDN-RELATED"/>
    <property type="match status" value="1"/>
</dbReference>
<keyword evidence="3" id="KW-1185">Reference proteome</keyword>
<dbReference type="EMBL" id="JBDIML010000002">
    <property type="protein sequence ID" value="MEN2767069.1"/>
    <property type="molecule type" value="Genomic_DNA"/>
</dbReference>
<dbReference type="CDD" id="cd06588">
    <property type="entry name" value="PhnB_like"/>
    <property type="match status" value="1"/>
</dbReference>
<dbReference type="InterPro" id="IPR028973">
    <property type="entry name" value="PhnB-like"/>
</dbReference>
<evidence type="ECO:0000313" key="2">
    <source>
        <dbReference type="EMBL" id="MEN2767069.1"/>
    </source>
</evidence>
<dbReference type="PANTHER" id="PTHR33990:SF1">
    <property type="entry name" value="PROTEIN YJDN"/>
    <property type="match status" value="1"/>
</dbReference>
<evidence type="ECO:0000313" key="3">
    <source>
        <dbReference type="Proteomes" id="UP001444625"/>
    </source>
</evidence>
<feature type="domain" description="Glyoxalase/fosfomycin resistance/dioxygenase" evidence="1">
    <location>
        <begin position="5"/>
        <end position="134"/>
    </location>
</feature>
<proteinExistence type="predicted"/>
<dbReference type="Pfam" id="PF00903">
    <property type="entry name" value="Glyoxalase"/>
    <property type="match status" value="1"/>
</dbReference>
<dbReference type="InterPro" id="IPR004360">
    <property type="entry name" value="Glyas_Fos-R_dOase_dom"/>
</dbReference>
<dbReference type="Proteomes" id="UP001444625">
    <property type="component" value="Unassembled WGS sequence"/>
</dbReference>
<dbReference type="InterPro" id="IPR029068">
    <property type="entry name" value="Glyas_Bleomycin-R_OHBP_Dase"/>
</dbReference>
<dbReference type="Gene3D" id="3.10.180.10">
    <property type="entry name" value="2,3-Dihydroxybiphenyl 1,2-Dioxygenase, domain 1"/>
    <property type="match status" value="1"/>
</dbReference>